<name>A0A9X1N6T6_9ACTN</name>
<gene>
    <name evidence="4" type="ORF">LR394_00815</name>
</gene>
<keyword evidence="1" id="KW-0238">DNA-binding</keyword>
<dbReference type="InterPro" id="IPR036625">
    <property type="entry name" value="E3-bd_dom_sf"/>
</dbReference>
<keyword evidence="5" id="KW-1185">Reference proteome</keyword>
<organism evidence="4 5">
    <name type="scientific">Kineosporia babensis</name>
    <dbReference type="NCBI Taxonomy" id="499548"/>
    <lineage>
        <taxon>Bacteria</taxon>
        <taxon>Bacillati</taxon>
        <taxon>Actinomycetota</taxon>
        <taxon>Actinomycetes</taxon>
        <taxon>Kineosporiales</taxon>
        <taxon>Kineosporiaceae</taxon>
        <taxon>Kineosporia</taxon>
    </lineage>
</organism>
<feature type="domain" description="Lsr2 DNA-binding" evidence="3">
    <location>
        <begin position="71"/>
        <end position="105"/>
    </location>
</feature>
<dbReference type="InterPro" id="IPR055370">
    <property type="entry name" value="Lsr2_DNA-bd"/>
</dbReference>
<proteinExistence type="predicted"/>
<evidence type="ECO:0000256" key="1">
    <source>
        <dbReference type="ARBA" id="ARBA00023125"/>
    </source>
</evidence>
<dbReference type="Pfam" id="PF11774">
    <property type="entry name" value="Lsr2"/>
    <property type="match status" value="1"/>
</dbReference>
<dbReference type="GO" id="GO:0016746">
    <property type="term" value="F:acyltransferase activity"/>
    <property type="evidence" value="ECO:0007669"/>
    <property type="project" value="InterPro"/>
</dbReference>
<feature type="domain" description="Lsr2 dimerization" evidence="2">
    <location>
        <begin position="1"/>
        <end position="58"/>
    </location>
</feature>
<dbReference type="Proteomes" id="UP001138997">
    <property type="component" value="Unassembled WGS sequence"/>
</dbReference>
<dbReference type="EMBL" id="JAJOMB010000001">
    <property type="protein sequence ID" value="MCD5309422.1"/>
    <property type="molecule type" value="Genomic_DNA"/>
</dbReference>
<dbReference type="GO" id="GO:0003677">
    <property type="term" value="F:DNA binding"/>
    <property type="evidence" value="ECO:0007669"/>
    <property type="project" value="UniProtKB-KW"/>
</dbReference>
<dbReference type="Gene3D" id="3.30.60.230">
    <property type="entry name" value="Lsr2, dimerization domain"/>
    <property type="match status" value="1"/>
</dbReference>
<dbReference type="Pfam" id="PF23359">
    <property type="entry name" value="Lsr2_DNA-bd"/>
    <property type="match status" value="1"/>
</dbReference>
<protein>
    <submittedName>
        <fullName evidence="4">Lsr2 family protein</fullName>
    </submittedName>
</protein>
<dbReference type="RefSeq" id="WP_231438349.1">
    <property type="nucleotide sequence ID" value="NZ_JAJOMB010000001.1"/>
</dbReference>
<evidence type="ECO:0000313" key="4">
    <source>
        <dbReference type="EMBL" id="MCD5309422.1"/>
    </source>
</evidence>
<accession>A0A9X1N6T6</accession>
<evidence type="ECO:0000313" key="5">
    <source>
        <dbReference type="Proteomes" id="UP001138997"/>
    </source>
</evidence>
<sequence>MATRTVTELLDDMTGQLADETVAFGLDGVEYEIDVTKKNAAALRKALTPYTEVGRRVGGRKQNTPKQVATGVDNRAVRAWAASNGIELSERGRIPSSVIEQYQAAGN</sequence>
<evidence type="ECO:0000259" key="3">
    <source>
        <dbReference type="Pfam" id="PF23359"/>
    </source>
</evidence>
<comment type="caution">
    <text evidence="4">The sequence shown here is derived from an EMBL/GenBank/DDBJ whole genome shotgun (WGS) entry which is preliminary data.</text>
</comment>
<dbReference type="AlphaFoldDB" id="A0A9X1N6T6"/>
<dbReference type="InterPro" id="IPR024412">
    <property type="entry name" value="Lsr2_dim_dom"/>
</dbReference>
<dbReference type="InterPro" id="IPR042261">
    <property type="entry name" value="Lsr2-like_dimerization"/>
</dbReference>
<dbReference type="Gene3D" id="4.10.320.10">
    <property type="entry name" value="E3-binding domain"/>
    <property type="match status" value="1"/>
</dbReference>
<evidence type="ECO:0000259" key="2">
    <source>
        <dbReference type="Pfam" id="PF11774"/>
    </source>
</evidence>
<reference evidence="4" key="1">
    <citation type="submission" date="2021-11" db="EMBL/GenBank/DDBJ databases">
        <title>Streptomyces corallinus and Kineosporia corallina sp. nov., two new coral-derived marine actinobacteria.</title>
        <authorList>
            <person name="Buangrab K."/>
            <person name="Sutthacheep M."/>
            <person name="Yeemin T."/>
            <person name="Harunari E."/>
            <person name="Igarashi Y."/>
            <person name="Sripreechasak P."/>
            <person name="Kanchanasin P."/>
            <person name="Tanasupawat S."/>
            <person name="Phongsopitanun W."/>
        </authorList>
    </citation>
    <scope>NUCLEOTIDE SEQUENCE</scope>
    <source>
        <strain evidence="4">JCM 31032</strain>
    </source>
</reference>